<organism evidence="5 6">
    <name type="scientific">Ancylostoma ceylanicum</name>
    <dbReference type="NCBI Taxonomy" id="53326"/>
    <lineage>
        <taxon>Eukaryota</taxon>
        <taxon>Metazoa</taxon>
        <taxon>Ecdysozoa</taxon>
        <taxon>Nematoda</taxon>
        <taxon>Chromadorea</taxon>
        <taxon>Rhabditida</taxon>
        <taxon>Rhabditina</taxon>
        <taxon>Rhabditomorpha</taxon>
        <taxon>Strongyloidea</taxon>
        <taxon>Ancylostomatidae</taxon>
        <taxon>Ancylostomatinae</taxon>
        <taxon>Ancylostoma</taxon>
    </lineage>
</organism>
<evidence type="ECO:0000256" key="2">
    <source>
        <dbReference type="ARBA" id="ARBA00022771"/>
    </source>
</evidence>
<evidence type="ECO:0000256" key="1">
    <source>
        <dbReference type="ARBA" id="ARBA00022723"/>
    </source>
</evidence>
<keyword evidence="2" id="KW-0863">Zinc-finger</keyword>
<dbReference type="PROSITE" id="PS01359">
    <property type="entry name" value="ZF_PHD_1"/>
    <property type="match status" value="1"/>
</dbReference>
<keyword evidence="6" id="KW-1185">Reference proteome</keyword>
<name>A0A016UCD5_9BILA</name>
<evidence type="ECO:0000313" key="6">
    <source>
        <dbReference type="Proteomes" id="UP000024635"/>
    </source>
</evidence>
<dbReference type="Proteomes" id="UP000024635">
    <property type="component" value="Unassembled WGS sequence"/>
</dbReference>
<comment type="caution">
    <text evidence="5">The sequence shown here is derived from an EMBL/GenBank/DDBJ whole genome shotgun (WGS) entry which is preliminary data.</text>
</comment>
<dbReference type="STRING" id="53326.A0A016UCD5"/>
<dbReference type="InterPro" id="IPR001965">
    <property type="entry name" value="Znf_PHD"/>
</dbReference>
<dbReference type="InterPro" id="IPR019786">
    <property type="entry name" value="Zinc_finger_PHD-type_CS"/>
</dbReference>
<dbReference type="InterPro" id="IPR011011">
    <property type="entry name" value="Znf_FYVE_PHD"/>
</dbReference>
<dbReference type="InterPro" id="IPR013083">
    <property type="entry name" value="Znf_RING/FYVE/PHD"/>
</dbReference>
<evidence type="ECO:0000313" key="5">
    <source>
        <dbReference type="EMBL" id="EYC12283.1"/>
    </source>
</evidence>
<evidence type="ECO:0000256" key="3">
    <source>
        <dbReference type="ARBA" id="ARBA00022833"/>
    </source>
</evidence>
<dbReference type="OrthoDB" id="9547406at2759"/>
<dbReference type="SMART" id="SM00249">
    <property type="entry name" value="PHD"/>
    <property type="match status" value="1"/>
</dbReference>
<keyword evidence="3" id="KW-0862">Zinc</keyword>
<keyword evidence="1" id="KW-0479">Metal-binding</keyword>
<feature type="domain" description="Zinc finger PHD-type" evidence="4">
    <location>
        <begin position="140"/>
        <end position="192"/>
    </location>
</feature>
<gene>
    <name evidence="5" type="primary">Acey_s0048.g1709</name>
    <name evidence="5" type="ORF">Y032_0048g1709</name>
</gene>
<accession>A0A016UCD5</accession>
<dbReference type="Pfam" id="PF13831">
    <property type="entry name" value="PHD_2"/>
    <property type="match status" value="1"/>
</dbReference>
<proteinExistence type="predicted"/>
<dbReference type="AlphaFoldDB" id="A0A016UCD5"/>
<protein>
    <recommendedName>
        <fullName evidence="4">Zinc finger PHD-type domain-containing protein</fullName>
    </recommendedName>
</protein>
<dbReference type="Gene3D" id="3.30.40.10">
    <property type="entry name" value="Zinc/RING finger domain, C3HC4 (zinc finger)"/>
    <property type="match status" value="1"/>
</dbReference>
<sequence length="239" mass="26505">MSADFCDRFHADSRTSSFLSIRSTSTHQLLNGLSPSLLYYFLRICDEVCGGISPSDEFVSLHTPLPPSQLSPSILRASWKNNISLLWANESVNFFAEKAFNQSAARSWPHCAVCQYFQPLHMSSYCREIPERSTRLAFAFCFAKDERRLPTVDLSEDVLLTCSNCGVTVHPSCYGGASSSTITGAWQCLRCRDRDDVAIRGRSCHLCELRGGALMPCRAGADISAFVHTICAIFNRSVP</sequence>
<dbReference type="EMBL" id="JARK01001384">
    <property type="protein sequence ID" value="EYC12283.1"/>
    <property type="molecule type" value="Genomic_DNA"/>
</dbReference>
<evidence type="ECO:0000259" key="4">
    <source>
        <dbReference type="SMART" id="SM00249"/>
    </source>
</evidence>
<dbReference type="GO" id="GO:0008270">
    <property type="term" value="F:zinc ion binding"/>
    <property type="evidence" value="ECO:0007669"/>
    <property type="project" value="UniProtKB-KW"/>
</dbReference>
<dbReference type="InterPro" id="IPR019787">
    <property type="entry name" value="Znf_PHD-finger"/>
</dbReference>
<dbReference type="SUPFAM" id="SSF57903">
    <property type="entry name" value="FYVE/PHD zinc finger"/>
    <property type="match status" value="1"/>
</dbReference>
<reference evidence="6" key="1">
    <citation type="journal article" date="2015" name="Nat. Genet.">
        <title>The genome and transcriptome of the zoonotic hookworm Ancylostoma ceylanicum identify infection-specific gene families.</title>
        <authorList>
            <person name="Schwarz E.M."/>
            <person name="Hu Y."/>
            <person name="Antoshechkin I."/>
            <person name="Miller M.M."/>
            <person name="Sternberg P.W."/>
            <person name="Aroian R.V."/>
        </authorList>
    </citation>
    <scope>NUCLEOTIDE SEQUENCE</scope>
    <source>
        <strain evidence="6">HY135</strain>
    </source>
</reference>